<reference evidence="2 3" key="1">
    <citation type="submission" date="2015-11" db="EMBL/GenBank/DDBJ databases">
        <title>Genomic analysis of 38 Legionella species identifies large and diverse effector repertoires.</title>
        <authorList>
            <person name="Burstein D."/>
            <person name="Amaro F."/>
            <person name="Zusman T."/>
            <person name="Lifshitz Z."/>
            <person name="Cohen O."/>
            <person name="Gilbert J.A."/>
            <person name="Pupko T."/>
            <person name="Shuman H.A."/>
            <person name="Segal G."/>
        </authorList>
    </citation>
    <scope>NUCLEOTIDE SEQUENCE [LARGE SCALE GENOMIC DNA]</scope>
    <source>
        <strain evidence="2 3">SE-32A-C8</strain>
    </source>
</reference>
<dbReference type="RefSeq" id="WP_058527366.1">
    <property type="nucleotide sequence ID" value="NZ_CAAAHY010000036.1"/>
</dbReference>
<evidence type="ECO:0000259" key="1">
    <source>
        <dbReference type="Pfam" id="PF22016"/>
    </source>
</evidence>
<accession>A0A0W0TEQ9</accession>
<dbReference type="AlphaFoldDB" id="A0A0W0TEQ9"/>
<dbReference type="STRING" id="448.Lery_2238"/>
<dbReference type="InterPro" id="IPR053864">
    <property type="entry name" value="DUF6933"/>
</dbReference>
<dbReference type="PATRIC" id="fig|448.7.peg.2353"/>
<dbReference type="Proteomes" id="UP000054773">
    <property type="component" value="Unassembled WGS sequence"/>
</dbReference>
<feature type="domain" description="DUF6933" evidence="1">
    <location>
        <begin position="4"/>
        <end position="188"/>
    </location>
</feature>
<dbReference type="OrthoDB" id="6947307at2"/>
<organism evidence="2 3">
    <name type="scientific">Legionella erythra</name>
    <dbReference type="NCBI Taxonomy" id="448"/>
    <lineage>
        <taxon>Bacteria</taxon>
        <taxon>Pseudomonadati</taxon>
        <taxon>Pseudomonadota</taxon>
        <taxon>Gammaproteobacteria</taxon>
        <taxon>Legionellales</taxon>
        <taxon>Legionellaceae</taxon>
        <taxon>Legionella</taxon>
    </lineage>
</organism>
<gene>
    <name evidence="2" type="ORF">Lery_2238</name>
</gene>
<protein>
    <recommendedName>
        <fullName evidence="1">DUF6933 domain-containing protein</fullName>
    </recommendedName>
</protein>
<sequence>MLIFNCTKAAADFFTSIRKGKKTSPMSPTPKLALTEEPILHDQQQWHWMVHVTKLGHKNVLLAMDSDSRFCMLFWRLRKGNIENFLEQFHERFGLHIIAVINMGGLDETMLETSMKTFLENHHEYAFVQRGDRSVQAHINDALMNLQYEHHRWEDDDPTEEELFISDLRHNDTPRKRKQDKDYIFPTEILFSTWLSRYANLDEQIIDHTISQYRQANSQLWRFPFDIDIDDLNFDEIEAGIAKAPDNVISFADYTKLKSK</sequence>
<dbReference type="Pfam" id="PF22016">
    <property type="entry name" value="DUF6933"/>
    <property type="match status" value="1"/>
</dbReference>
<evidence type="ECO:0000313" key="3">
    <source>
        <dbReference type="Proteomes" id="UP000054773"/>
    </source>
</evidence>
<name>A0A0W0TEQ9_LEGER</name>
<evidence type="ECO:0000313" key="2">
    <source>
        <dbReference type="EMBL" id="KTC94071.1"/>
    </source>
</evidence>
<keyword evidence="3" id="KW-1185">Reference proteome</keyword>
<comment type="caution">
    <text evidence="2">The sequence shown here is derived from an EMBL/GenBank/DDBJ whole genome shotgun (WGS) entry which is preliminary data.</text>
</comment>
<proteinExistence type="predicted"/>
<dbReference type="EMBL" id="LNYA01000034">
    <property type="protein sequence ID" value="KTC94071.1"/>
    <property type="molecule type" value="Genomic_DNA"/>
</dbReference>